<dbReference type="AlphaFoldDB" id="A0A067SE99"/>
<evidence type="ECO:0000313" key="1">
    <source>
        <dbReference type="EMBL" id="KDR69265.1"/>
    </source>
</evidence>
<proteinExistence type="predicted"/>
<evidence type="ECO:0008006" key="3">
    <source>
        <dbReference type="Google" id="ProtNLM"/>
    </source>
</evidence>
<name>A0A067SE99_GALM3</name>
<reference evidence="2" key="1">
    <citation type="journal article" date="2014" name="Proc. Natl. Acad. Sci. U.S.A.">
        <title>Extensive sampling of basidiomycete genomes demonstrates inadequacy of the white-rot/brown-rot paradigm for wood decay fungi.</title>
        <authorList>
            <person name="Riley R."/>
            <person name="Salamov A.A."/>
            <person name="Brown D.W."/>
            <person name="Nagy L.G."/>
            <person name="Floudas D."/>
            <person name="Held B.W."/>
            <person name="Levasseur A."/>
            <person name="Lombard V."/>
            <person name="Morin E."/>
            <person name="Otillar R."/>
            <person name="Lindquist E.A."/>
            <person name="Sun H."/>
            <person name="LaButti K.M."/>
            <person name="Schmutz J."/>
            <person name="Jabbour D."/>
            <person name="Luo H."/>
            <person name="Baker S.E."/>
            <person name="Pisabarro A.G."/>
            <person name="Walton J.D."/>
            <person name="Blanchette R.A."/>
            <person name="Henrissat B."/>
            <person name="Martin F."/>
            <person name="Cullen D."/>
            <person name="Hibbett D.S."/>
            <person name="Grigoriev I.V."/>
        </authorList>
    </citation>
    <scope>NUCLEOTIDE SEQUENCE [LARGE SCALE GENOMIC DNA]</scope>
    <source>
        <strain evidence="2">CBS 339.88</strain>
    </source>
</reference>
<organism evidence="1 2">
    <name type="scientific">Galerina marginata (strain CBS 339.88)</name>
    <dbReference type="NCBI Taxonomy" id="685588"/>
    <lineage>
        <taxon>Eukaryota</taxon>
        <taxon>Fungi</taxon>
        <taxon>Dikarya</taxon>
        <taxon>Basidiomycota</taxon>
        <taxon>Agaricomycotina</taxon>
        <taxon>Agaricomycetes</taxon>
        <taxon>Agaricomycetidae</taxon>
        <taxon>Agaricales</taxon>
        <taxon>Agaricineae</taxon>
        <taxon>Strophariaceae</taxon>
        <taxon>Galerina</taxon>
    </lineage>
</organism>
<evidence type="ECO:0000313" key="2">
    <source>
        <dbReference type="Proteomes" id="UP000027222"/>
    </source>
</evidence>
<gene>
    <name evidence="1" type="ORF">GALMADRAFT_128730</name>
</gene>
<dbReference type="HOGENOM" id="CLU_628593_0_0_1"/>
<dbReference type="Proteomes" id="UP000027222">
    <property type="component" value="Unassembled WGS sequence"/>
</dbReference>
<protein>
    <recommendedName>
        <fullName evidence="3">F-box domain-containing protein</fullName>
    </recommendedName>
</protein>
<dbReference type="STRING" id="685588.A0A067SE99"/>
<sequence length="439" mass="49848">MLNLPLSSLSDDLLAYIVEHVSKFPFQNKHLHNLSLADRAFTNFCQKYLFRTFRLSSNSGSKRSASKELEKKRKILMDKPSFANWVRKVQLHISHKQEPWLLNQSALIELFQLFAKSPMPPHELHFCGPAFFPLTISDPILVVGRLSQSFFSQSLTILHLTECKNIPLPLFFVFPGLREMLLDHVGATDKTYDEYPDKHCFGQGPLALQHFNYRDSQSLVKQMLTPPPRFGTPLLLWSKLRVLRLSPHEKEEMGCLQPILDGACDSLEELYLTNLHVGNSEQVPLAKLVNLGRLVRLRVFALYAIIECQPKGFATIHDINIVLGTLPASNAVTNFSFELEINGKRPFGGCLEQDWVGMCDEVMRISAGKPLELEMMLTVSTGELVSQHPGEDELYIHIMERIASLSAFPKICTHVWNPTCWTRGLGPFPRGQVRSPCRK</sequence>
<accession>A0A067SE99</accession>
<dbReference type="OrthoDB" id="2958239at2759"/>
<keyword evidence="2" id="KW-1185">Reference proteome</keyword>
<dbReference type="EMBL" id="KL142403">
    <property type="protein sequence ID" value="KDR69265.1"/>
    <property type="molecule type" value="Genomic_DNA"/>
</dbReference>